<dbReference type="PROSITE" id="PS50290">
    <property type="entry name" value="PI3_4_KINASE_3"/>
    <property type="match status" value="1"/>
</dbReference>
<dbReference type="PANTHER" id="PTHR11139">
    <property type="entry name" value="ATAXIA TELANGIECTASIA MUTATED ATM -RELATED"/>
    <property type="match status" value="1"/>
</dbReference>
<dbReference type="Pfam" id="PF02260">
    <property type="entry name" value="FATC"/>
    <property type="match status" value="1"/>
</dbReference>
<dbReference type="GeneID" id="39978218"/>
<proteinExistence type="inferred from homology"/>
<dbReference type="SMART" id="SM01343">
    <property type="entry name" value="FATC"/>
    <property type="match status" value="1"/>
</dbReference>
<protein>
    <submittedName>
        <fullName evidence="8">Frp1 like protein</fullName>
    </submittedName>
</protein>
<name>A0A1J4MCZ6_9CRYT</name>
<dbReference type="SUPFAM" id="SSF56112">
    <property type="entry name" value="Protein kinase-like (PK-like)"/>
    <property type="match status" value="1"/>
</dbReference>
<dbReference type="SMART" id="SM00146">
    <property type="entry name" value="PI3Kc"/>
    <property type="match status" value="1"/>
</dbReference>
<evidence type="ECO:0000259" key="6">
    <source>
        <dbReference type="PROSITE" id="PS50290"/>
    </source>
</evidence>
<dbReference type="GO" id="GO:0000077">
    <property type="term" value="P:DNA damage checkpoint signaling"/>
    <property type="evidence" value="ECO:0007669"/>
    <property type="project" value="TreeGrafter"/>
</dbReference>
<dbReference type="GO" id="GO:0004674">
    <property type="term" value="F:protein serine/threonine kinase activity"/>
    <property type="evidence" value="ECO:0007669"/>
    <property type="project" value="UniProtKB-KW"/>
</dbReference>
<comment type="similarity">
    <text evidence="2">Belongs to the PI3/PI4-kinase family. ATM subfamily.</text>
</comment>
<evidence type="ECO:0000256" key="2">
    <source>
        <dbReference type="ARBA" id="ARBA00010769"/>
    </source>
</evidence>
<gene>
    <name evidence="8" type="ORF">cubi_01427</name>
</gene>
<dbReference type="PANTHER" id="PTHR11139:SF69">
    <property type="entry name" value="SERINE_THREONINE-PROTEIN KINASE ATR"/>
    <property type="match status" value="1"/>
</dbReference>
<keyword evidence="9" id="KW-1185">Reference proteome</keyword>
<dbReference type="InterPro" id="IPR011009">
    <property type="entry name" value="Kinase-like_dom_sf"/>
</dbReference>
<evidence type="ECO:0000256" key="3">
    <source>
        <dbReference type="ARBA" id="ARBA00022527"/>
    </source>
</evidence>
<evidence type="ECO:0000313" key="8">
    <source>
        <dbReference type="EMBL" id="OII72094.1"/>
    </source>
</evidence>
<keyword evidence="3" id="KW-0418">Kinase</keyword>
<organism evidence="8 9">
    <name type="scientific">Cryptosporidium ubiquitum</name>
    <dbReference type="NCBI Taxonomy" id="857276"/>
    <lineage>
        <taxon>Eukaryota</taxon>
        <taxon>Sar</taxon>
        <taxon>Alveolata</taxon>
        <taxon>Apicomplexa</taxon>
        <taxon>Conoidasida</taxon>
        <taxon>Coccidia</taxon>
        <taxon>Eucoccidiorida</taxon>
        <taxon>Eimeriorina</taxon>
        <taxon>Cryptosporidiidae</taxon>
        <taxon>Cryptosporidium</taxon>
    </lineage>
</organism>
<keyword evidence="3" id="KW-0808">Transferase</keyword>
<feature type="domain" description="FATC" evidence="7">
    <location>
        <begin position="3432"/>
        <end position="3464"/>
    </location>
</feature>
<dbReference type="EMBL" id="LRBP01000025">
    <property type="protein sequence ID" value="OII72094.1"/>
    <property type="molecule type" value="Genomic_DNA"/>
</dbReference>
<reference evidence="8 9" key="1">
    <citation type="submission" date="2016-10" db="EMBL/GenBank/DDBJ databases">
        <title>Reductive evolution of mitochondrial metabolism and differential evolution of invasion-related proteins in Cryptosporidium.</title>
        <authorList>
            <person name="Liu S."/>
            <person name="Roellig D.M."/>
            <person name="Guo Y."/>
            <person name="Li N."/>
            <person name="Frace M.A."/>
            <person name="Tang K."/>
            <person name="Zhang L."/>
            <person name="Feng Y."/>
            <person name="Xiao L."/>
        </authorList>
    </citation>
    <scope>NUCLEOTIDE SEQUENCE [LARGE SCALE GENOMIC DNA]</scope>
    <source>
        <strain evidence="8">39726</strain>
    </source>
</reference>
<comment type="caution">
    <text evidence="8">The sequence shown here is derived from an EMBL/GenBank/DDBJ whole genome shotgun (WGS) entry which is preliminary data.</text>
</comment>
<dbReference type="GO" id="GO:0005634">
    <property type="term" value="C:nucleus"/>
    <property type="evidence" value="ECO:0007669"/>
    <property type="project" value="UniProtKB-SubCell"/>
</dbReference>
<dbReference type="Gene3D" id="1.10.1070.11">
    <property type="entry name" value="Phosphatidylinositol 3-/4-kinase, catalytic domain"/>
    <property type="match status" value="1"/>
</dbReference>
<dbReference type="Pfam" id="PF23593">
    <property type="entry name" value="HEAT_ATR"/>
    <property type="match status" value="1"/>
</dbReference>
<evidence type="ECO:0000256" key="1">
    <source>
        <dbReference type="ARBA" id="ARBA00004123"/>
    </source>
</evidence>
<dbReference type="RefSeq" id="XP_028873666.1">
    <property type="nucleotide sequence ID" value="XM_029018439.1"/>
</dbReference>
<dbReference type="PROSITE" id="PS51190">
    <property type="entry name" value="FATC"/>
    <property type="match status" value="1"/>
</dbReference>
<evidence type="ECO:0000256" key="5">
    <source>
        <dbReference type="ARBA" id="ARBA00023242"/>
    </source>
</evidence>
<sequence length="3464" mass="400701">MDNNELIDIIDTFISVEEINRNLDEYIDSHSECIGTLRKYLLDSIREFIFGESNTNKRLKTIKGINSSLKGLCCNFGHLVFPSNGLIQFFYRLLSKIFTKDFFFLPYSNITTPNSNTNEQVESICQKSSDNEMIYCCVSSLLTILKLLSNGNRSLFMIFTNETIININKLNSFLKYRKFSDIDTQNSQNIDIYSSFLQAIKLNSGCLNVIESPIFISLPKESDWFLYLMGHITIQLLETQNPFHEDSSIRDRFISVWLKILNSSINTKKLEFIGMAIHILKTITFGFEKKMSNPNILYLIKNKTVIFLYKEDVNKFTNVLPCYISKFANNSSTLCLFGDFTIWYLNGFLRTCFLKDLNYNIQNPNTYVFQIELILRFWFNQFKLASNDSFDEYPSKFIFEILKKLPYISENAAKIIEIGVANALNYNNEHTNKISYINIKILSLLIKLKLLNFFPINEKNFDELTNNILQASIYGISEVYSKKCNDPLLITSHIQMVLSNHFNSNLLKNIKNPLPLCYSISITIELIRVMLENDIGCTFEFGKYIMNHLCRIMSTSENKISDWGFDQCILLSELSIRILSKSNERLEVILESLIDLMDGESMFFLLISNCIINLILINCMYSFEINESLVTKILLKLNNLNSSCIFSHNIQIKLIKILAIVILKNKEFENFDLISELQILFNNIQLNKENCFPFGSSFNSISYFDLFCENNDHKDMWLSFLPTLPICPFCKKKNGFIPSKELFICKNCWKIIPTSIDIDNSVFVPEIKNYFSTIDILLYFNKKQTYRMDTIDMLFHSIRNIQGYSLDMHEHSFFAVLSVVFSFSQNKSFYEVNMAMFLQNGVFSSNYLNYSQLKLNLLILSRKFLWNNLLSCSNFNNNLLSSELFFSTPLVISNIVGELIDPEAYFFTNVEDIFRLSIFFGPGIKDTQSTSDKLEPIRHGFFGDVFKLNELINYISKKKIKSTEFYLTLGIGNRLNKLHNYKTTDFQSTENSQILLSIASMDIKVHIIMLISTVFTDESFSHFFSSTLTALKLAVIGLDHNWKLMWCRSSLSEFSRGIIPEKKIIDESIYTFNNNSKVIYKSLSAISSVLMRQNTTLSSISVSPGVNKVTSIKLSSFVDSKNKHPDWLISLLGPTFTYLLPNLFYKSFFGCTNSSNIIFSYLKKNIPSSISFDKLIIQIPFFLIYSINIEDLDIETCFSFLKNNIYNSLLNNTISSDFQLPKALVNTSIASLFWIVTSSENIIKFLVTKEKDTIFGKYLDNLTLESLTYNYHEDYIFAKQCDWLSNRINILICESGFDSISQPSRKKQRVLNGVEQNIEISQKIGSYIGRNLMWLLEFYNKSFLIGESTGTWNNTQLQYIFFPISFIISEPPPSNKASMYWYRVFRSLSLLLYFSRKFIKEYATRLLELLIKVTNKSNMHPSCIQCWNIYTLQLIEDFKENTDINQNVFLQLLSPIIEQLILIIEPFILNKSFFLIHLEKFFNSIVSSVLNINKSYFSLIPVLTSIEGNSIRKIILNCYYGDHFSHLCSSQVEYEYYKLVFHLFNERIDFSIKFFSTHVPYITYEKLLGSIKDIILFSPIESYWALFGNIEDKYSINKRINLLYNKCLKIISNTSNDSLIPFQKSNLETDSKGQENGKLKSRINIVDSILKYNHLLPKACSQKKFNNLEKSTANLKNSISVIIGTIGAIDYNINGYLEFNSINYCNYADDLNHNNKKMELIEFQSKNISMFVKNLDILTVDLIQNHLLAYSHWNVAAFAIQEALKFIGCHDHLPDIEKNEKVWDMFHSEVKDILQPYKSTEYRIIQGTNEHLLDQLKCLSDERTENVYEFYFWCLNLINHEINKVKEIEETKKLPKSIKNINILFEGCRVVSLGIPSVFNFILPLSIEFILLFCDHSIIRTLKEKLCSLIISGLEYGVSNRLNNFSMMESRKNNKIKSSSFIIHHVTYESIFIVITHLMEIFEDIIQCKVPKILPWFNESLLEPFLQELYLNETSKPGHPVTGKNSIDKIVEGKTASPSSVTLSLLAEATKMESSKTTINLFSDKDGQTDSQYYEIEIMNYIFKLQDENSKNEEIKTLESKKKLANGTKFLSTLSNYPIIKIIANLQFITDLPISILIQAALSCGSYTRALLLFERFLLVKHTNEDFSKRKRKFNKLRASLMTQFGLITKYSGNAIDYFGTNGFNNLDFDPLNPLKFYRTCFEIYSELPNIFDEDKKKTINHILYLPFQCYLGIKDTDNLLGIMTIYEQMSTFVQGTIDKQLVEFLLKEDYYNAAIIYERIISNNPEINHLIFRNYLRCLLKAGLPHVVLSSLLNTNKSNNLNAEFENLSQNFRKKSFSNQLNYVNSNLFISEALEACYQLGNWEFLDTIISDNKNEEQKIQSNSINNIYMDLFIPSNIDTIIQKFNVYRGKLLLHLHCAKSNITSENRKFNESFNNTLEKARNLLLTPLSISWNDSNSKSRTILEKLHILMDIEFVYYFFDNKNKKILNNQNILVENQTYKPEWIKISELFVFRVDNAKISFNKKHSLLSQAKITLEVAGFELSSFLLLLVLERSKISILNVNTSYSYINFLNSFEMIEIENCSFDQDFQLFNRSSSAFGIADLGLMDLHSLNSNEIEKVPGLIQIDNLISISYFEKILDRNINFNKINWSSIEKELLKEWELNFNNKYIISLNQNLLVTYLFKLFRRNQIKVAVHFYEMILNTKSSSLLDDITISEINLVYLDWAIRSSMVSPENIINTFQETLELRSNCEKTYFQFANYLDNYFHLIISNSETENNFSTNSSSSKNSYNLGSMFQCDETIFLCINMYLSCLKFGNSFIYPSLSRVLFLIFNYSNIILKHGIAQPSSKHENVKIVPDTFNRLKKEIMGLPPSLWYVVLPQLLSRCQHPGLGSIIIQPLIAKIIRKLPHQAAWNFVSMLKSNSSERKNTAISILKISKAITNDNNETFINEMEFSLIIDEYIRLFDNLTVLAMDSSTGNNIQMQSKDQKSSNRVSNKCMSLRSDFQSLYHSMKNLNKSKGLIIPTQMQLGLNRSSINHTKCILFSNYLPLCKRNTSSDKQFIPYYFKSNQRSNIPTNFITISGMEDTIFVLPSKQKPKKIGLIGSDGETYYYLVKNEKRGDLRKDMRLMELAQLLNQRMSIHGKELSLRTFSVIPLSEVAGIIEWVPNVTTLGNIVMSEWKELIGASKFHRQLLETQDILRQHSMQPDKLYKLYSEEILPKYPPVLHNWFFKKFSTKSSYIWLKSKEKYTKSTSLWSMFGYIVGLGDRHAENILIDTQFGDIIHVDFDCLFGKGFLLEIPEIVPFRLTPNVVIAMGSCGVEGTFTGTSISAMSIFRSPFNKSLIMTFLEAFIHDPLIEWMRPGKATQVSSLGGSVDPISFLAVAKGHSHLRTIYRKLNGMVDCFSQNKKVVPTLHGPNNCSQRRPFHERGLGLSVESQVFELISSAKCKRNLSQMYAGWMPQL</sequence>
<keyword evidence="4" id="KW-0227">DNA damage</keyword>
<dbReference type="CDD" id="cd00892">
    <property type="entry name" value="PIKKc_ATR"/>
    <property type="match status" value="1"/>
</dbReference>
<evidence type="ECO:0000259" key="7">
    <source>
        <dbReference type="PROSITE" id="PS51190"/>
    </source>
</evidence>
<dbReference type="InterPro" id="IPR036940">
    <property type="entry name" value="PI3/4_kinase_cat_sf"/>
</dbReference>
<dbReference type="InterPro" id="IPR000403">
    <property type="entry name" value="PI3/4_kinase_cat_dom"/>
</dbReference>
<dbReference type="VEuPathDB" id="CryptoDB:cubi_01427"/>
<dbReference type="GO" id="GO:0006281">
    <property type="term" value="P:DNA repair"/>
    <property type="evidence" value="ECO:0007669"/>
    <property type="project" value="TreeGrafter"/>
</dbReference>
<dbReference type="Gene3D" id="3.30.1010.10">
    <property type="entry name" value="Phosphatidylinositol 3-kinase Catalytic Subunit, Chain A, domain 4"/>
    <property type="match status" value="1"/>
</dbReference>
<dbReference type="GO" id="GO:0000723">
    <property type="term" value="P:telomere maintenance"/>
    <property type="evidence" value="ECO:0007669"/>
    <property type="project" value="TreeGrafter"/>
</dbReference>
<comment type="subcellular location">
    <subcellularLocation>
        <location evidence="1">Nucleus</location>
    </subcellularLocation>
</comment>
<evidence type="ECO:0000256" key="4">
    <source>
        <dbReference type="ARBA" id="ARBA00022763"/>
    </source>
</evidence>
<feature type="domain" description="PI3K/PI4K catalytic" evidence="6">
    <location>
        <begin position="3085"/>
        <end position="3401"/>
    </location>
</feature>
<dbReference type="Pfam" id="PF00454">
    <property type="entry name" value="PI3_PI4_kinase"/>
    <property type="match status" value="1"/>
</dbReference>
<dbReference type="InterPro" id="IPR057564">
    <property type="entry name" value="HEAT_ATR"/>
</dbReference>
<dbReference type="GO" id="GO:0005694">
    <property type="term" value="C:chromosome"/>
    <property type="evidence" value="ECO:0007669"/>
    <property type="project" value="TreeGrafter"/>
</dbReference>
<accession>A0A1J4MCZ6</accession>
<dbReference type="OrthoDB" id="339600at2759"/>
<dbReference type="InterPro" id="IPR050517">
    <property type="entry name" value="DDR_Repair_Kinase"/>
</dbReference>
<dbReference type="Proteomes" id="UP000186176">
    <property type="component" value="Unassembled WGS sequence"/>
</dbReference>
<keyword evidence="3" id="KW-0723">Serine/threonine-protein kinase</keyword>
<evidence type="ECO:0000313" key="9">
    <source>
        <dbReference type="Proteomes" id="UP000186176"/>
    </source>
</evidence>
<dbReference type="InterPro" id="IPR003152">
    <property type="entry name" value="FATC_dom"/>
</dbReference>
<keyword evidence="5" id="KW-0539">Nucleus</keyword>